<evidence type="ECO:0000313" key="2">
    <source>
        <dbReference type="EMBL" id="SVA61073.1"/>
    </source>
</evidence>
<gene>
    <name evidence="2" type="ORF">METZ01_LOCUS113927</name>
</gene>
<evidence type="ECO:0000256" key="1">
    <source>
        <dbReference type="SAM" id="Coils"/>
    </source>
</evidence>
<dbReference type="EMBL" id="UINC01014294">
    <property type="protein sequence ID" value="SVA61073.1"/>
    <property type="molecule type" value="Genomic_DNA"/>
</dbReference>
<dbReference type="NCBIfam" id="TIGR04534">
    <property type="entry name" value="ELWxxDGT_rpt"/>
    <property type="match status" value="1"/>
</dbReference>
<proteinExistence type="predicted"/>
<dbReference type="InterPro" id="IPR030916">
    <property type="entry name" value="ELWxxDGT_rpt"/>
</dbReference>
<protein>
    <submittedName>
        <fullName evidence="2">Uncharacterized protein</fullName>
    </submittedName>
</protein>
<reference evidence="2" key="1">
    <citation type="submission" date="2018-05" db="EMBL/GenBank/DDBJ databases">
        <authorList>
            <person name="Lanie J.A."/>
            <person name="Ng W.-L."/>
            <person name="Kazmierczak K.M."/>
            <person name="Andrzejewski T.M."/>
            <person name="Davidsen T.M."/>
            <person name="Wayne K.J."/>
            <person name="Tettelin H."/>
            <person name="Glass J.I."/>
            <person name="Rusch D."/>
            <person name="Podicherti R."/>
            <person name="Tsui H.-C.T."/>
            <person name="Winkler M.E."/>
        </authorList>
    </citation>
    <scope>NUCLEOTIDE SEQUENCE</scope>
</reference>
<dbReference type="PROSITE" id="PS51257">
    <property type="entry name" value="PROKAR_LIPOPROTEIN"/>
    <property type="match status" value="1"/>
</dbReference>
<name>A0A381XA13_9ZZZZ</name>
<dbReference type="Gene3D" id="1.10.287.1490">
    <property type="match status" value="1"/>
</dbReference>
<accession>A0A381XA13</accession>
<keyword evidence="1" id="KW-0175">Coiled coil</keyword>
<feature type="coiled-coil region" evidence="1">
    <location>
        <begin position="26"/>
        <end position="160"/>
    </location>
</feature>
<sequence>MKVLAALMAVLMLTSFLAGCASNEGDSEKNEQIESLQSELANLTAEADDSASSVITLEAALDGALASVEEMNETMENLSARLSAAEWHKANLTYELSEAMAQLNQSEDEELMGQLEDQIENLSAQISEADSQITSLNSELTQKQNEINQLNVTITALQSTMNSLTYNVRNRVDSCPSDNPGLEMVVGYDDGAGAASPGDGQVNFDEIQFSVGECPGDDGMILEFQNNSGGWGPAVMATMGGNLYFAGDDGIHGWELWRSDGTIAGTYMVKDLREEECVTSELSGEETCENGGSLAVHCWGGTFGCHYPEMVAGNEKIFFVGFDGEPGTESAANLIVSDGTAGGTFTVRHQWRNWGTGYDGENGWRQGYAGASQLLVIPSSGFNPDRVVYSVMQVIGSTEPGGAAEHPPSGEELWISDGTDQGTLILANLVPEDESWVYDGAPYCCGDFQGSAPRDLIKKGNYIWFTAETDNYGRELYRYGLSAIGGGLFLIKDINTGTEGSNPMYLTSGSNGAYLSADNGSSGQELYFSQGDAFSTKLVKNIWPGANNSSEPMHLIKFGDNLVFTANDGQNGRELWISDSTEAGTFMIKDIDTNGSSNPNEFNLLDGTLYFMAETDEYGRELWRSDGTSAGTYMVKDINPGNNSSFYWDAGFWSGKLTIVHQGELYFSADDGGTYGVEVWRSDGTSEGTRIAVDMNPGENSSWPLWYTSVGRKLFFQGVTEEFGRELWYHWDNPGPIIVNSEDS</sequence>
<organism evidence="2">
    <name type="scientific">marine metagenome</name>
    <dbReference type="NCBI Taxonomy" id="408172"/>
    <lineage>
        <taxon>unclassified sequences</taxon>
        <taxon>metagenomes</taxon>
        <taxon>ecological metagenomes</taxon>
    </lineage>
</organism>
<dbReference type="AlphaFoldDB" id="A0A381XA13"/>